<name>A0A167TF66_9BACL</name>
<dbReference type="OrthoDB" id="2351076at2"/>
<dbReference type="PATRIC" id="fig|294699.3.peg.496"/>
<sequence>MQISNEWTTNLPTYYDKVDELQEGETVFVTIKEKLDQQEAIVTINGQEVRARFQNGVPDTDKVVVQIERVTQDTVEVKGLVQKPFAQWTEGNDLAKLEQKLKAQGVILTVEEKATVKNFLEQTKGTTKWATIEVLVAKKLPLKSSYLRAVHEMMNGKPLGESLEKLAEAVRFPLNDKEEGSSSHHDVDLDLPTVMRAEGLSQPYVNEDWFVSLPTQTKDVVVRVVTEKMAQATDEFRKMKNDVGNKLEKSISSLTNGQLRVQQGKLWIEAAIHSLDRAILHGDFMLFTDMGTEKQLLQASSKLAEAKQLFTSGKQKEALILVNEVKKLMETVRFQPSDVKVKHFISEIKEKTNENMPIQKQVASQLERLFKMPAESFSARNTLEYMRRIGLQYENELAQMVEKSESMPQHNLKSLLLQLSESGQKAAIPAENIIANITGQQLASKFDPKSHAQTMVYQIPVMMDNKIETLHVYLNSRNEHEKVDWQNCSVYFVFDTDKYGKVGLFLQMTERNIAITVKTDAKEAEETLRELVESAQENLQQIGYNISKISFTNMTEQMQSMSSMKEENSEKGYDVVV</sequence>
<dbReference type="Proteomes" id="UP000076865">
    <property type="component" value="Chromosome"/>
</dbReference>
<evidence type="ECO:0000313" key="1">
    <source>
        <dbReference type="EMBL" id="ANB60454.1"/>
    </source>
</evidence>
<protein>
    <recommendedName>
        <fullName evidence="3">Flagellar hook-length control FliK family protein</fullName>
    </recommendedName>
</protein>
<organism evidence="1 2">
    <name type="scientific">Anoxybacteroides amylolyticum</name>
    <dbReference type="NCBI Taxonomy" id="294699"/>
    <lineage>
        <taxon>Bacteria</taxon>
        <taxon>Bacillati</taxon>
        <taxon>Bacillota</taxon>
        <taxon>Bacilli</taxon>
        <taxon>Bacillales</taxon>
        <taxon>Anoxybacillaceae</taxon>
        <taxon>Anoxybacteroides</taxon>
    </lineage>
</organism>
<dbReference type="AlphaFoldDB" id="A0A167TF66"/>
<keyword evidence="2" id="KW-1185">Reference proteome</keyword>
<evidence type="ECO:0000313" key="2">
    <source>
        <dbReference type="Proteomes" id="UP000076865"/>
    </source>
</evidence>
<dbReference type="RefSeq" id="WP_066322749.1">
    <property type="nucleotide sequence ID" value="NZ_CP015438.1"/>
</dbReference>
<dbReference type="EMBL" id="CP015438">
    <property type="protein sequence ID" value="ANB60454.1"/>
    <property type="molecule type" value="Genomic_DNA"/>
</dbReference>
<dbReference type="KEGG" id="aamy:GFC30_502"/>
<proteinExistence type="predicted"/>
<gene>
    <name evidence="1" type="ORF">GFC30_502</name>
</gene>
<reference evidence="1 2" key="1">
    <citation type="journal article" date="2006" name="Syst. Appl. Microbiol.">
        <title>Anoxybacillus amylolyticus sp. nov., a thermophilic amylase producing bacterium isolated from Mount Rittmann (Antarctica).</title>
        <authorList>
            <person name="Poli A."/>
            <person name="Esposito E."/>
            <person name="Lama L."/>
            <person name="Orlando P."/>
            <person name="Nicolaus G."/>
            <person name="de Appolonia F."/>
            <person name="Gambacorta A."/>
            <person name="Nicolaus B."/>
        </authorList>
    </citation>
    <scope>NUCLEOTIDE SEQUENCE [LARGE SCALE GENOMIC DNA]</scope>
    <source>
        <strain evidence="1 2">DSM 15939</strain>
    </source>
</reference>
<evidence type="ECO:0008006" key="3">
    <source>
        <dbReference type="Google" id="ProtNLM"/>
    </source>
</evidence>
<accession>A0A167TF66</accession>